<sequence length="97" mass="11086">MTQLQLDISDEMAAWIQREAKEMSLSVSEYVAQMLQKARKNKKAKVEKADLDEVKTVEELAKENGWPESFLALYGSGKDDPIEHPDQNEYSLKDIVL</sequence>
<name>A0A2W4TS09_9CYAN</name>
<comment type="caution">
    <text evidence="1">The sequence shown here is derived from an EMBL/GenBank/DDBJ whole genome shotgun (WGS) entry which is preliminary data.</text>
</comment>
<dbReference type="EMBL" id="QBMC01000172">
    <property type="protein sequence ID" value="PZO11722.1"/>
    <property type="molecule type" value="Genomic_DNA"/>
</dbReference>
<evidence type="ECO:0000313" key="2">
    <source>
        <dbReference type="Proteomes" id="UP000249354"/>
    </source>
</evidence>
<proteinExistence type="predicted"/>
<evidence type="ECO:0000313" key="1">
    <source>
        <dbReference type="EMBL" id="PZO11722.1"/>
    </source>
</evidence>
<dbReference type="Gene3D" id="1.10.1220.10">
    <property type="entry name" value="Met repressor-like"/>
    <property type="match status" value="1"/>
</dbReference>
<protein>
    <submittedName>
        <fullName evidence="1">Uncharacterized protein</fullName>
    </submittedName>
</protein>
<accession>A0A2W4TS09</accession>
<organism evidence="1 2">
    <name type="scientific">Leptolyngbya foveolarum</name>
    <dbReference type="NCBI Taxonomy" id="47253"/>
    <lineage>
        <taxon>Bacteria</taxon>
        <taxon>Bacillati</taxon>
        <taxon>Cyanobacteriota</taxon>
        <taxon>Cyanophyceae</taxon>
        <taxon>Leptolyngbyales</taxon>
        <taxon>Leptolyngbyaceae</taxon>
        <taxon>Leptolyngbya group</taxon>
        <taxon>Leptolyngbya</taxon>
    </lineage>
</organism>
<dbReference type="InterPro" id="IPR013321">
    <property type="entry name" value="Arc_rbn_hlx_hlx"/>
</dbReference>
<reference evidence="1 2" key="2">
    <citation type="submission" date="2018-06" db="EMBL/GenBank/DDBJ databases">
        <title>Metagenomic assembly of (sub)arctic Cyanobacteria and their associated microbiome from non-axenic cultures.</title>
        <authorList>
            <person name="Baurain D."/>
        </authorList>
    </citation>
    <scope>NUCLEOTIDE SEQUENCE [LARGE SCALE GENOMIC DNA]</scope>
    <source>
        <strain evidence="1">ULC129bin1</strain>
    </source>
</reference>
<dbReference type="GO" id="GO:0006355">
    <property type="term" value="P:regulation of DNA-templated transcription"/>
    <property type="evidence" value="ECO:0007669"/>
    <property type="project" value="InterPro"/>
</dbReference>
<dbReference type="AlphaFoldDB" id="A0A2W4TS09"/>
<reference evidence="2" key="1">
    <citation type="submission" date="2018-04" db="EMBL/GenBank/DDBJ databases">
        <authorList>
            <person name="Cornet L."/>
        </authorList>
    </citation>
    <scope>NUCLEOTIDE SEQUENCE [LARGE SCALE GENOMIC DNA]</scope>
</reference>
<dbReference type="Proteomes" id="UP000249354">
    <property type="component" value="Unassembled WGS sequence"/>
</dbReference>
<gene>
    <name evidence="1" type="ORF">DCF25_18825</name>
</gene>